<protein>
    <submittedName>
        <fullName evidence="2">Uncharacterized protein</fullName>
    </submittedName>
</protein>
<accession>A0ABN9EF81</accession>
<sequence>EKIRTIVCSLQRESETIAAGFDIIAAQVSCKKIKKISVLIAEALGWLCSEQANNVDSLRDEEKSLIALAENMDRSYEALSQLVADYYKRPKHSQHQVKQALGTLNRIVRELQEPFVNELDENELQERLLRLEALGEISKAEVQSVSLVSSPSSTDDLSKYRQEVENTGQQIETRLPEHINITKETFNILQNMQKAIANVAELFKQYEEKLHKDHFALSSPEEEIQVLDSKEEEINAAIAEIQNIADQLKSICSTENQ</sequence>
<evidence type="ECO:0000256" key="1">
    <source>
        <dbReference type="SAM" id="Coils"/>
    </source>
</evidence>
<dbReference type="Proteomes" id="UP001162483">
    <property type="component" value="Unassembled WGS sequence"/>
</dbReference>
<feature type="non-terminal residue" evidence="2">
    <location>
        <position position="257"/>
    </location>
</feature>
<proteinExistence type="predicted"/>
<gene>
    <name evidence="2" type="ORF">SPARVUS_LOCUS9729229</name>
</gene>
<keyword evidence="3" id="KW-1185">Reference proteome</keyword>
<organism evidence="2 3">
    <name type="scientific">Staurois parvus</name>
    <dbReference type="NCBI Taxonomy" id="386267"/>
    <lineage>
        <taxon>Eukaryota</taxon>
        <taxon>Metazoa</taxon>
        <taxon>Chordata</taxon>
        <taxon>Craniata</taxon>
        <taxon>Vertebrata</taxon>
        <taxon>Euteleostomi</taxon>
        <taxon>Amphibia</taxon>
        <taxon>Batrachia</taxon>
        <taxon>Anura</taxon>
        <taxon>Neobatrachia</taxon>
        <taxon>Ranoidea</taxon>
        <taxon>Ranidae</taxon>
        <taxon>Staurois</taxon>
    </lineage>
</organism>
<evidence type="ECO:0000313" key="3">
    <source>
        <dbReference type="Proteomes" id="UP001162483"/>
    </source>
</evidence>
<reference evidence="2" key="1">
    <citation type="submission" date="2023-05" db="EMBL/GenBank/DDBJ databases">
        <authorList>
            <person name="Stuckert A."/>
        </authorList>
    </citation>
    <scope>NUCLEOTIDE SEQUENCE</scope>
</reference>
<feature type="coiled-coil region" evidence="1">
    <location>
        <begin position="189"/>
        <end position="247"/>
    </location>
</feature>
<feature type="non-terminal residue" evidence="2">
    <location>
        <position position="1"/>
    </location>
</feature>
<evidence type="ECO:0000313" key="2">
    <source>
        <dbReference type="EMBL" id="CAI9582889.1"/>
    </source>
</evidence>
<dbReference type="EMBL" id="CATNWA010015390">
    <property type="protein sequence ID" value="CAI9582889.1"/>
    <property type="molecule type" value="Genomic_DNA"/>
</dbReference>
<keyword evidence="1" id="KW-0175">Coiled coil</keyword>
<name>A0ABN9EF81_9NEOB</name>
<comment type="caution">
    <text evidence="2">The sequence shown here is derived from an EMBL/GenBank/DDBJ whole genome shotgun (WGS) entry which is preliminary data.</text>
</comment>